<evidence type="ECO:0000313" key="2">
    <source>
        <dbReference type="EMBL" id="CAA7409433.1"/>
    </source>
</evidence>
<feature type="region of interest" description="Disordered" evidence="1">
    <location>
        <begin position="123"/>
        <end position="146"/>
    </location>
</feature>
<organism evidence="2 3">
    <name type="scientific">Spirodela intermedia</name>
    <name type="common">Intermediate duckweed</name>
    <dbReference type="NCBI Taxonomy" id="51605"/>
    <lineage>
        <taxon>Eukaryota</taxon>
        <taxon>Viridiplantae</taxon>
        <taxon>Streptophyta</taxon>
        <taxon>Embryophyta</taxon>
        <taxon>Tracheophyta</taxon>
        <taxon>Spermatophyta</taxon>
        <taxon>Magnoliopsida</taxon>
        <taxon>Liliopsida</taxon>
        <taxon>Araceae</taxon>
        <taxon>Lemnoideae</taxon>
        <taxon>Spirodela</taxon>
    </lineage>
</organism>
<evidence type="ECO:0000313" key="3">
    <source>
        <dbReference type="Proteomes" id="UP000663760"/>
    </source>
</evidence>
<dbReference type="AlphaFoldDB" id="A0A7I8LHB0"/>
<proteinExistence type="predicted"/>
<dbReference type="EMBL" id="LR746279">
    <property type="protein sequence ID" value="CAA7409433.1"/>
    <property type="molecule type" value="Genomic_DNA"/>
</dbReference>
<keyword evidence="3" id="KW-1185">Reference proteome</keyword>
<gene>
    <name evidence="2" type="ORF">SI8410_16020111</name>
</gene>
<dbReference type="PANTHER" id="PTHR33168">
    <property type="entry name" value="STRESS INDUCED PROTEIN-RELATED"/>
    <property type="match status" value="1"/>
</dbReference>
<dbReference type="Proteomes" id="UP000663760">
    <property type="component" value="Chromosome 16"/>
</dbReference>
<sequence>MAYDHGDQGSPKRRSRLGECFSCCFGGGSGGAGGEGFEPPQDSQTASFVRSSSTWIRSKAQEIPEIKDKCRGLISRLGKPRRQSGDFRYDPLSYALNFDEGPDFDDDGGEISPAEFRYRNFSSRLPPTPPHLIPAESAAAKGIACN</sequence>
<protein>
    <submittedName>
        <fullName evidence="2">Uncharacterized protein</fullName>
    </submittedName>
</protein>
<accession>A0A7I8LHB0</accession>
<reference evidence="2" key="1">
    <citation type="submission" date="2020-02" db="EMBL/GenBank/DDBJ databases">
        <authorList>
            <person name="Scholz U."/>
            <person name="Mascher M."/>
            <person name="Fiebig A."/>
        </authorList>
    </citation>
    <scope>NUCLEOTIDE SEQUENCE</scope>
</reference>
<dbReference type="OrthoDB" id="657187at2759"/>
<name>A0A7I8LHB0_SPIIN</name>
<evidence type="ECO:0000256" key="1">
    <source>
        <dbReference type="SAM" id="MobiDB-lite"/>
    </source>
</evidence>